<dbReference type="AlphaFoldDB" id="A0AA39QBV8"/>
<protein>
    <submittedName>
        <fullName evidence="1">Uncharacterized protein</fullName>
    </submittedName>
</protein>
<proteinExistence type="predicted"/>
<evidence type="ECO:0000313" key="2">
    <source>
        <dbReference type="Proteomes" id="UP001175228"/>
    </source>
</evidence>
<reference evidence="1" key="1">
    <citation type="submission" date="2023-06" db="EMBL/GenBank/DDBJ databases">
        <authorList>
            <consortium name="Lawrence Berkeley National Laboratory"/>
            <person name="Ahrendt S."/>
            <person name="Sahu N."/>
            <person name="Indic B."/>
            <person name="Wong-Bajracharya J."/>
            <person name="Merenyi Z."/>
            <person name="Ke H.-M."/>
            <person name="Monk M."/>
            <person name="Kocsube S."/>
            <person name="Drula E."/>
            <person name="Lipzen A."/>
            <person name="Balint B."/>
            <person name="Henrissat B."/>
            <person name="Andreopoulos B."/>
            <person name="Martin F.M."/>
            <person name="Harder C.B."/>
            <person name="Rigling D."/>
            <person name="Ford K.L."/>
            <person name="Foster G.D."/>
            <person name="Pangilinan J."/>
            <person name="Papanicolaou A."/>
            <person name="Barry K."/>
            <person name="LaButti K."/>
            <person name="Viragh M."/>
            <person name="Koriabine M."/>
            <person name="Yan M."/>
            <person name="Riley R."/>
            <person name="Champramary S."/>
            <person name="Plett K.L."/>
            <person name="Tsai I.J."/>
            <person name="Slot J."/>
            <person name="Sipos G."/>
            <person name="Plett J."/>
            <person name="Nagy L.G."/>
            <person name="Grigoriev I.V."/>
        </authorList>
    </citation>
    <scope>NUCLEOTIDE SEQUENCE</scope>
    <source>
        <strain evidence="1">HWK02</strain>
    </source>
</reference>
<dbReference type="Proteomes" id="UP001175228">
    <property type="component" value="Unassembled WGS sequence"/>
</dbReference>
<gene>
    <name evidence="1" type="ORF">EDD18DRAFT_809626</name>
</gene>
<accession>A0AA39QBV8</accession>
<keyword evidence="2" id="KW-1185">Reference proteome</keyword>
<comment type="caution">
    <text evidence="1">The sequence shown here is derived from an EMBL/GenBank/DDBJ whole genome shotgun (WGS) entry which is preliminary data.</text>
</comment>
<dbReference type="EMBL" id="JAUEPU010000008">
    <property type="protein sequence ID" value="KAK0499990.1"/>
    <property type="molecule type" value="Genomic_DNA"/>
</dbReference>
<evidence type="ECO:0000313" key="1">
    <source>
        <dbReference type="EMBL" id="KAK0499990.1"/>
    </source>
</evidence>
<sequence length="214" mass="24404">MGTYQLPKINAEKRISYALAMFLAGKIVTRRTGVPRSSKATSCRGGMLRTFLVRVTPATAAVPIFDNTTPTTFRFKHSGSLATVSWIFGTNTDDQLHDRLQTRPPSSVWFLIRLCFQQLLPQASIIQSFHPGRDFLNIKYQNNAWMVVEFDVCVSLLARHDEAFTLLLVMHHEPLFFNEKFLWPICQVIQTHRTFAIPLILARSSNLHTNTKLV</sequence>
<name>A0AA39QBV8_9AGAR</name>
<organism evidence="1 2">
    <name type="scientific">Armillaria luteobubalina</name>
    <dbReference type="NCBI Taxonomy" id="153913"/>
    <lineage>
        <taxon>Eukaryota</taxon>
        <taxon>Fungi</taxon>
        <taxon>Dikarya</taxon>
        <taxon>Basidiomycota</taxon>
        <taxon>Agaricomycotina</taxon>
        <taxon>Agaricomycetes</taxon>
        <taxon>Agaricomycetidae</taxon>
        <taxon>Agaricales</taxon>
        <taxon>Marasmiineae</taxon>
        <taxon>Physalacriaceae</taxon>
        <taxon>Armillaria</taxon>
    </lineage>
</organism>